<evidence type="ECO:0000259" key="7">
    <source>
        <dbReference type="PROSITE" id="PS50059"/>
    </source>
</evidence>
<dbReference type="InterPro" id="IPR001179">
    <property type="entry name" value="PPIase_FKBP_dom"/>
</dbReference>
<dbReference type="SUPFAM" id="SSF54534">
    <property type="entry name" value="FKBP-like"/>
    <property type="match status" value="1"/>
</dbReference>
<dbReference type="PROSITE" id="PS50059">
    <property type="entry name" value="FKBP_PPIASE"/>
    <property type="match status" value="1"/>
</dbReference>
<proteinExistence type="inferred from homology"/>
<dbReference type="GO" id="GO:0005737">
    <property type="term" value="C:cytoplasm"/>
    <property type="evidence" value="ECO:0007669"/>
    <property type="project" value="TreeGrafter"/>
</dbReference>
<comment type="similarity">
    <text evidence="1">Belongs to the FKBP6 family.</text>
</comment>
<feature type="region of interest" description="Disordered" evidence="6">
    <location>
        <begin position="68"/>
        <end position="89"/>
    </location>
</feature>
<dbReference type="SMART" id="SM00028">
    <property type="entry name" value="TPR"/>
    <property type="match status" value="2"/>
</dbReference>
<dbReference type="Pfam" id="PF00254">
    <property type="entry name" value="FKBP_C"/>
    <property type="match status" value="1"/>
</dbReference>
<evidence type="ECO:0000256" key="6">
    <source>
        <dbReference type="SAM" id="MobiDB-lite"/>
    </source>
</evidence>
<keyword evidence="4" id="KW-0413">Isomerase</keyword>
<dbReference type="PANTHER" id="PTHR46674">
    <property type="entry name" value="INACTIVE PEPTIDYL-PROLYL CIS-TRANS ISOMERASE FKBP6"/>
    <property type="match status" value="1"/>
</dbReference>
<evidence type="ECO:0000256" key="5">
    <source>
        <dbReference type="PROSITE-ProRule" id="PRU00339"/>
    </source>
</evidence>
<dbReference type="GO" id="GO:0007283">
    <property type="term" value="P:spermatogenesis"/>
    <property type="evidence" value="ECO:0007669"/>
    <property type="project" value="TreeGrafter"/>
</dbReference>
<reference evidence="8" key="1">
    <citation type="journal article" date="2023" name="Mol. Biol. Evol.">
        <title>Third-Generation Sequencing Reveals the Adaptive Role of the Epigenome in Three Deep-Sea Polychaetes.</title>
        <authorList>
            <person name="Perez M."/>
            <person name="Aroh O."/>
            <person name="Sun Y."/>
            <person name="Lan Y."/>
            <person name="Juniper S.K."/>
            <person name="Young C.R."/>
            <person name="Angers B."/>
            <person name="Qian P.Y."/>
        </authorList>
    </citation>
    <scope>NUCLEOTIDE SEQUENCE</scope>
    <source>
        <strain evidence="8">P08H-3</strain>
    </source>
</reference>
<dbReference type="GO" id="GO:0034587">
    <property type="term" value="P:piRNA processing"/>
    <property type="evidence" value="ECO:0007669"/>
    <property type="project" value="TreeGrafter"/>
</dbReference>
<evidence type="ECO:0000256" key="3">
    <source>
        <dbReference type="ARBA" id="ARBA00022803"/>
    </source>
</evidence>
<dbReference type="EMBL" id="JAODUP010000108">
    <property type="protein sequence ID" value="KAK2161867.1"/>
    <property type="molecule type" value="Genomic_DNA"/>
</dbReference>
<keyword evidence="3 5" id="KW-0802">TPR repeat</keyword>
<protein>
    <recommendedName>
        <fullName evidence="4">peptidylprolyl isomerase</fullName>
        <ecNumber evidence="4">5.2.1.8</ecNumber>
    </recommendedName>
</protein>
<keyword evidence="4" id="KW-0697">Rotamase</keyword>
<dbReference type="AlphaFoldDB" id="A0AAD9JZE6"/>
<dbReference type="GO" id="GO:0051879">
    <property type="term" value="F:Hsp90 protein binding"/>
    <property type="evidence" value="ECO:0007669"/>
    <property type="project" value="TreeGrafter"/>
</dbReference>
<feature type="repeat" description="TPR" evidence="5">
    <location>
        <begin position="349"/>
        <end position="382"/>
    </location>
</feature>
<comment type="caution">
    <text evidence="8">The sequence shown here is derived from an EMBL/GenBank/DDBJ whole genome shotgun (WGS) entry which is preliminary data.</text>
</comment>
<dbReference type="SUPFAM" id="SSF48452">
    <property type="entry name" value="TPR-like"/>
    <property type="match status" value="1"/>
</dbReference>
<accession>A0AAD9JZE6</accession>
<comment type="catalytic activity">
    <reaction evidence="4">
        <text>[protein]-peptidylproline (omega=180) = [protein]-peptidylproline (omega=0)</text>
        <dbReference type="Rhea" id="RHEA:16237"/>
        <dbReference type="Rhea" id="RHEA-COMP:10747"/>
        <dbReference type="Rhea" id="RHEA-COMP:10748"/>
        <dbReference type="ChEBI" id="CHEBI:83833"/>
        <dbReference type="ChEBI" id="CHEBI:83834"/>
        <dbReference type="EC" id="5.2.1.8"/>
    </reaction>
</comment>
<dbReference type="InterPro" id="IPR046357">
    <property type="entry name" value="PPIase_dom_sf"/>
</dbReference>
<dbReference type="PROSITE" id="PS50005">
    <property type="entry name" value="TPR"/>
    <property type="match status" value="1"/>
</dbReference>
<dbReference type="Proteomes" id="UP001208570">
    <property type="component" value="Unassembled WGS sequence"/>
</dbReference>
<name>A0AAD9JZE6_9ANNE</name>
<organism evidence="8 9">
    <name type="scientific">Paralvinella palmiformis</name>
    <dbReference type="NCBI Taxonomy" id="53620"/>
    <lineage>
        <taxon>Eukaryota</taxon>
        <taxon>Metazoa</taxon>
        <taxon>Spiralia</taxon>
        <taxon>Lophotrochozoa</taxon>
        <taxon>Annelida</taxon>
        <taxon>Polychaeta</taxon>
        <taxon>Sedentaria</taxon>
        <taxon>Canalipalpata</taxon>
        <taxon>Terebellida</taxon>
        <taxon>Terebelliformia</taxon>
        <taxon>Alvinellidae</taxon>
        <taxon>Paralvinella</taxon>
    </lineage>
</organism>
<feature type="domain" description="PPIase FKBP-type" evidence="7">
    <location>
        <begin position="123"/>
        <end position="212"/>
    </location>
</feature>
<dbReference type="GO" id="GO:0003755">
    <property type="term" value="F:peptidyl-prolyl cis-trans isomerase activity"/>
    <property type="evidence" value="ECO:0007669"/>
    <property type="project" value="UniProtKB-KW"/>
</dbReference>
<dbReference type="Gene3D" id="1.25.40.10">
    <property type="entry name" value="Tetratricopeptide repeat domain"/>
    <property type="match status" value="1"/>
</dbReference>
<dbReference type="Gene3D" id="3.10.50.40">
    <property type="match status" value="1"/>
</dbReference>
<sequence length="509" mass="58048">MDDHYSVLKTFNREDYDENTVYLKEAINLNQLTVTDSKGGVDFEVDPQNLCEELPEYHKENVHKEVPFDTLGFDDGDSGPSAENGDVESPFEKLRNVMENITEDGGVKKKILKEGIGEKVPLNVEVTVHYSASLEYSDEPFDSTRLRDRPFRYILGCGEMIAGLECGIATMKKGEESQFLVSPEYGFGKRGVPPRIPGDATILFRVELMKWAETTEVQKYFQMPWEDRKVCEFDLLKKVAEQFLQEGKAKYLQQRYIPASKQFTQVSLFYEQSEQFTRVSLFYEQSEHFTQGVRAIEEYCPPNEEVENDFQKLVIRLCQNACVVNMKLNNFSAVKFYADKALVINPKAVKALFYMGKAQRHCGDFDLAVATLRKAQALEPKNMTITSELATINKYKAAIDFSYGDMCRKMFGTKLTKKSGKDSGHKVTSQHLSKLDNQVTNSLKSRLSVFLDSDIMELPLPSLKFTEAECDFIKTFCGDNNLEYVEKGQGSNHHIRLCKKRPDLTIQSP</sequence>
<dbReference type="InterPro" id="IPR011990">
    <property type="entry name" value="TPR-like_helical_dom_sf"/>
</dbReference>
<evidence type="ECO:0000313" key="9">
    <source>
        <dbReference type="Proteomes" id="UP001208570"/>
    </source>
</evidence>
<keyword evidence="9" id="KW-1185">Reference proteome</keyword>
<evidence type="ECO:0000313" key="8">
    <source>
        <dbReference type="EMBL" id="KAK2161867.1"/>
    </source>
</evidence>
<dbReference type="InterPro" id="IPR042282">
    <property type="entry name" value="FKBP6/shu"/>
</dbReference>
<keyword evidence="2" id="KW-0677">Repeat</keyword>
<gene>
    <name evidence="8" type="ORF">LSH36_108g02002</name>
</gene>
<evidence type="ECO:0000256" key="1">
    <source>
        <dbReference type="ARBA" id="ARBA00009648"/>
    </source>
</evidence>
<dbReference type="InterPro" id="IPR019734">
    <property type="entry name" value="TPR_rpt"/>
</dbReference>
<evidence type="ECO:0000256" key="2">
    <source>
        <dbReference type="ARBA" id="ARBA00022737"/>
    </source>
</evidence>
<evidence type="ECO:0000256" key="4">
    <source>
        <dbReference type="PROSITE-ProRule" id="PRU00277"/>
    </source>
</evidence>
<dbReference type="EC" id="5.2.1.8" evidence="4"/>
<dbReference type="PANTHER" id="PTHR46674:SF1">
    <property type="entry name" value="INACTIVE PEPTIDYL-PROLYL CIS-TRANS ISOMERASE FKBP6"/>
    <property type="match status" value="1"/>
</dbReference>